<dbReference type="GO" id="GO:0016020">
    <property type="term" value="C:membrane"/>
    <property type="evidence" value="ECO:0007669"/>
    <property type="project" value="UniProtKB-SubCell"/>
</dbReference>
<feature type="transmembrane region" description="Helical" evidence="9">
    <location>
        <begin position="105"/>
        <end position="127"/>
    </location>
</feature>
<feature type="transmembrane region" description="Helical" evidence="9">
    <location>
        <begin position="133"/>
        <end position="152"/>
    </location>
</feature>
<dbReference type="SUPFAM" id="SSF52402">
    <property type="entry name" value="Adenine nucleotide alpha hydrolases-like"/>
    <property type="match status" value="2"/>
</dbReference>
<comment type="caution">
    <text evidence="12">The sequence shown here is derived from an EMBL/GenBank/DDBJ whole genome shotgun (WGS) entry which is preliminary data.</text>
</comment>
<sequence>MDAARRLSSRSMLVPIHSEFMEPIVTFAILLVVILTVPLMVERLQLPGLVGLLAAGIALGPNGLGLLGTESETMHLLSDIGLVYLMFVAGLEVDMEQFRRTRNRSMGFGSFTFIVPLVMGTVVGRAFGFDWNPAILIGSLFASHTLLAYPIVRRLGIVNNEAVTVTIGATIFTDIGALLVLAICIGIQAGSFTLTQLLILLGSLAIYSLVVLFGFDWAGREFFRRSGDDEGNQFLFVLMALFLAALGAELIGVEKIVGAFLAGLAVNDAIGEGPVKEKVVFVGSVLFIPIFFVNLGLLINLPAFIASLGALKLTLAIVIGLISSKFVAAFLAQWVYRYSRLEMLTMWSLSIPQVGATLAATLVGYRAGLLTEDVLNSVIVLMLVTSTVGPLITSRVAPKLKRATVTEIELESVTDLTQWEEEPTEDPFTVVVPVYNPHTEDYLVEMAAILAKHESGQVIPVAIAPAFAHMDAPELDASLSQSETLLAKAIALAEGFEVTVNGLLRIDDNIAKGISHTSRERRASLIVMGWSQTTGLRARLFGNVLDSVIWAAHCPVAVTHLLDSPTKIRRILVPVKDFTQQAMRMIRFAEILADANQAQVLLLHICNPRTSASQMAWTKSQLTLLVEKGAPHTDSQIQVIPAEDVTKAILEASQSVDLVVLRSLRRRTSGGGLAFDNVATQVVKQLQCSVVMLGEPQWNAPRANFLDRQLNENRRIV</sequence>
<dbReference type="Gene3D" id="1.20.1530.20">
    <property type="match status" value="1"/>
</dbReference>
<proteinExistence type="inferred from homology"/>
<dbReference type="GO" id="GO:0015297">
    <property type="term" value="F:antiporter activity"/>
    <property type="evidence" value="ECO:0007669"/>
    <property type="project" value="UniProtKB-KW"/>
</dbReference>
<feature type="domain" description="UspA" evidence="10">
    <location>
        <begin position="568"/>
        <end position="692"/>
    </location>
</feature>
<comment type="subcellular location">
    <subcellularLocation>
        <location evidence="1">Membrane</location>
        <topology evidence="1">Multi-pass membrane protein</topology>
    </subcellularLocation>
</comment>
<dbReference type="PANTHER" id="PTHR43562">
    <property type="entry name" value="NAPA-TYPE SODIUM/HYDROGEN ANTIPORTER"/>
    <property type="match status" value="1"/>
</dbReference>
<keyword evidence="5 9" id="KW-0812">Transmembrane</keyword>
<name>A0A1E5QHJ2_9CYAN</name>
<dbReference type="GO" id="GO:1902600">
    <property type="term" value="P:proton transmembrane transport"/>
    <property type="evidence" value="ECO:0007669"/>
    <property type="project" value="InterPro"/>
</dbReference>
<feature type="domain" description="UspA" evidence="10">
    <location>
        <begin position="429"/>
        <end position="559"/>
    </location>
</feature>
<dbReference type="Pfam" id="PF00999">
    <property type="entry name" value="Na_H_Exchanger"/>
    <property type="match status" value="1"/>
</dbReference>
<gene>
    <name evidence="12" type="ORF">BH720_16040</name>
</gene>
<evidence type="ECO:0000256" key="4">
    <source>
        <dbReference type="ARBA" id="ARBA00022449"/>
    </source>
</evidence>
<accession>A0A1E5QHJ2</accession>
<comment type="similarity">
    <text evidence="2">Belongs to the monovalent cation:proton antiporter 2 (CPA2) transporter (TC 2.A.37) family.</text>
</comment>
<feature type="transmembrane region" description="Helical" evidence="9">
    <location>
        <begin position="194"/>
        <end position="215"/>
    </location>
</feature>
<evidence type="ECO:0000259" key="11">
    <source>
        <dbReference type="Pfam" id="PF00999"/>
    </source>
</evidence>
<dbReference type="Gene3D" id="3.40.50.12370">
    <property type="match status" value="1"/>
</dbReference>
<evidence type="ECO:0000256" key="6">
    <source>
        <dbReference type="ARBA" id="ARBA00022989"/>
    </source>
</evidence>
<feature type="transmembrane region" description="Helical" evidence="9">
    <location>
        <begin position="48"/>
        <end position="68"/>
    </location>
</feature>
<dbReference type="PANTHER" id="PTHR43562:SF4">
    <property type="entry name" value="NA(+)_H(+) ANTIPORTER NHAS5"/>
    <property type="match status" value="1"/>
</dbReference>
<reference evidence="12" key="1">
    <citation type="submission" date="2016-09" db="EMBL/GenBank/DDBJ databases">
        <title>Draft genome of thermotolerant cyanobacterium Desertifilum sp. strain IPPAS B-1220.</title>
        <authorList>
            <person name="Sinetova M.A."/>
            <person name="Bolakhan K."/>
            <person name="Zayadan B.K."/>
            <person name="Mironov K.S."/>
            <person name="Ustinova V."/>
            <person name="Kupriyanova E.V."/>
            <person name="Sidorov R.A."/>
            <person name="Skrypnik A.N."/>
            <person name="Gogoleva N.E."/>
            <person name="Gogolev Y.V."/>
            <person name="Los D.A."/>
        </authorList>
    </citation>
    <scope>NUCLEOTIDE SEQUENCE [LARGE SCALE GENOMIC DNA]</scope>
    <source>
        <strain evidence="12">IPPAS B-1220</strain>
    </source>
</reference>
<keyword evidence="7" id="KW-0406">Ion transport</keyword>
<dbReference type="InterPro" id="IPR006016">
    <property type="entry name" value="UspA"/>
</dbReference>
<feature type="transmembrane region" description="Helical" evidence="9">
    <location>
        <begin position="235"/>
        <end position="261"/>
    </location>
</feature>
<feature type="transmembrane region" description="Helical" evidence="9">
    <location>
        <begin position="74"/>
        <end position="93"/>
    </location>
</feature>
<dbReference type="CDD" id="cd00293">
    <property type="entry name" value="USP-like"/>
    <property type="match status" value="1"/>
</dbReference>
<evidence type="ECO:0000256" key="8">
    <source>
        <dbReference type="ARBA" id="ARBA00023136"/>
    </source>
</evidence>
<feature type="transmembrane region" description="Helical" evidence="9">
    <location>
        <begin position="374"/>
        <end position="392"/>
    </location>
</feature>
<feature type="transmembrane region" description="Helical" evidence="9">
    <location>
        <begin position="20"/>
        <end position="41"/>
    </location>
</feature>
<organism evidence="12">
    <name type="scientific">Desertifilum tharense IPPAS B-1220</name>
    <dbReference type="NCBI Taxonomy" id="1781255"/>
    <lineage>
        <taxon>Bacteria</taxon>
        <taxon>Bacillati</taxon>
        <taxon>Cyanobacteriota</taxon>
        <taxon>Cyanophyceae</taxon>
        <taxon>Desertifilales</taxon>
        <taxon>Desertifilaceae</taxon>
        <taxon>Desertifilum</taxon>
    </lineage>
</organism>
<keyword evidence="3" id="KW-0813">Transport</keyword>
<dbReference type="InterPro" id="IPR006153">
    <property type="entry name" value="Cation/H_exchanger_TM"/>
</dbReference>
<evidence type="ECO:0000256" key="7">
    <source>
        <dbReference type="ARBA" id="ARBA00023065"/>
    </source>
</evidence>
<keyword evidence="4" id="KW-0050">Antiport</keyword>
<keyword evidence="6 9" id="KW-1133">Transmembrane helix</keyword>
<keyword evidence="8 9" id="KW-0472">Membrane</keyword>
<evidence type="ECO:0000256" key="3">
    <source>
        <dbReference type="ARBA" id="ARBA00022448"/>
    </source>
</evidence>
<protein>
    <submittedName>
        <fullName evidence="12">Sodium:proton antiporter</fullName>
    </submittedName>
</protein>
<dbReference type="AlphaFoldDB" id="A0A1E5QHJ2"/>
<evidence type="ECO:0000259" key="10">
    <source>
        <dbReference type="Pfam" id="PF00582"/>
    </source>
</evidence>
<feature type="transmembrane region" description="Helical" evidence="9">
    <location>
        <begin position="313"/>
        <end position="336"/>
    </location>
</feature>
<feature type="domain" description="Cation/H+ exchanger transmembrane" evidence="11">
    <location>
        <begin position="32"/>
        <end position="396"/>
    </location>
</feature>
<evidence type="ECO:0000256" key="9">
    <source>
        <dbReference type="SAM" id="Phobius"/>
    </source>
</evidence>
<evidence type="ECO:0000256" key="2">
    <source>
        <dbReference type="ARBA" id="ARBA00005551"/>
    </source>
</evidence>
<evidence type="ECO:0000313" key="12">
    <source>
        <dbReference type="EMBL" id="OEJ74145.1"/>
    </source>
</evidence>
<evidence type="ECO:0000256" key="1">
    <source>
        <dbReference type="ARBA" id="ARBA00004141"/>
    </source>
</evidence>
<dbReference type="EMBL" id="MJGC01000071">
    <property type="protein sequence ID" value="OEJ74145.1"/>
    <property type="molecule type" value="Genomic_DNA"/>
</dbReference>
<evidence type="ECO:0000256" key="5">
    <source>
        <dbReference type="ARBA" id="ARBA00022692"/>
    </source>
</evidence>
<dbReference type="STRING" id="1781255.BH720_16040"/>
<dbReference type="InterPro" id="IPR038770">
    <property type="entry name" value="Na+/solute_symporter_sf"/>
</dbReference>
<dbReference type="Pfam" id="PF00582">
    <property type="entry name" value="Usp"/>
    <property type="match status" value="2"/>
</dbReference>
<feature type="transmembrane region" description="Helical" evidence="9">
    <location>
        <begin position="164"/>
        <end position="188"/>
    </location>
</feature>
<feature type="transmembrane region" description="Helical" evidence="9">
    <location>
        <begin position="281"/>
        <end position="301"/>
    </location>
</feature>